<dbReference type="PANTHER" id="PTHR22950">
    <property type="entry name" value="AMINO ACID TRANSPORTER"/>
    <property type="match status" value="1"/>
</dbReference>
<keyword evidence="8" id="KW-1185">Reference proteome</keyword>
<dbReference type="PANTHER" id="PTHR22950:SF666">
    <property type="entry name" value="VACUOLAR AMINO ACID TRANSPORTER 4"/>
    <property type="match status" value="1"/>
</dbReference>
<evidence type="ECO:0000313" key="7">
    <source>
        <dbReference type="EMBL" id="CAI2370691.1"/>
    </source>
</evidence>
<protein>
    <recommendedName>
        <fullName evidence="6">Amino acid transporter transmembrane domain-containing protein</fullName>
    </recommendedName>
</protein>
<sequence>MLKKKSISDLTTAANCDSFIVSATPNRLNYNKSPMKESQKEDKVLVQEETGKLSDFKVFFSVLKGFCSCAILLVPNAFYNGGWAFTTVVMLTCMGLNLITCLILLEVSDKYPGTFSELGYLAYGTPCKIVCDLALSISQASFVSAFVVFIIQNSDTIVLHLWGVTIDHWILGGIVFLILCPLTWVRNIETYNKWHIFCECSTIAVLFTIICFGIAHVTEEGKPSDVRAFNSDNCVVVFGTCIYLFEGTGLILPLKKTAKNPQNFSKVMVISLCIFMAIVLAFGFSNYFSYGDKILRDSIIITKALPQDNIILHFIRMVYFLCLFITAPLMLYPSNTIVESYLFRKNDKNNHYWHTNITRTIIIILITFIAVYFEETLDRLMSIVGSLTCTPVAFTLPAIIHLKLVAKTKTQITLDIFLITLSCFILTFVTGHNLYTWT</sequence>
<feature type="transmembrane region" description="Helical" evidence="5">
    <location>
        <begin position="310"/>
        <end position="332"/>
    </location>
</feature>
<comment type="subcellular location">
    <subcellularLocation>
        <location evidence="1">Membrane</location>
        <topology evidence="1">Multi-pass membrane protein</topology>
    </subcellularLocation>
</comment>
<evidence type="ECO:0000313" key="8">
    <source>
        <dbReference type="Proteomes" id="UP001295684"/>
    </source>
</evidence>
<name>A0AAD1XG77_EUPCR</name>
<feature type="transmembrane region" description="Helical" evidence="5">
    <location>
        <begin position="157"/>
        <end position="184"/>
    </location>
</feature>
<gene>
    <name evidence="7" type="ORF">ECRASSUSDP1_LOCUS12008</name>
</gene>
<dbReference type="Gene3D" id="1.20.1740.10">
    <property type="entry name" value="Amino acid/polyamine transporter I"/>
    <property type="match status" value="1"/>
</dbReference>
<organism evidence="7 8">
    <name type="scientific">Euplotes crassus</name>
    <dbReference type="NCBI Taxonomy" id="5936"/>
    <lineage>
        <taxon>Eukaryota</taxon>
        <taxon>Sar</taxon>
        <taxon>Alveolata</taxon>
        <taxon>Ciliophora</taxon>
        <taxon>Intramacronucleata</taxon>
        <taxon>Spirotrichea</taxon>
        <taxon>Hypotrichia</taxon>
        <taxon>Euplotida</taxon>
        <taxon>Euplotidae</taxon>
        <taxon>Moneuplotes</taxon>
    </lineage>
</organism>
<evidence type="ECO:0000256" key="5">
    <source>
        <dbReference type="SAM" id="Phobius"/>
    </source>
</evidence>
<feature type="transmembrane region" description="Helical" evidence="5">
    <location>
        <begin position="267"/>
        <end position="290"/>
    </location>
</feature>
<feature type="transmembrane region" description="Helical" evidence="5">
    <location>
        <begin position="58"/>
        <end position="78"/>
    </location>
</feature>
<dbReference type="AlphaFoldDB" id="A0AAD1XG77"/>
<reference evidence="7" key="1">
    <citation type="submission" date="2023-07" db="EMBL/GenBank/DDBJ databases">
        <authorList>
            <consortium name="AG Swart"/>
            <person name="Singh M."/>
            <person name="Singh A."/>
            <person name="Seah K."/>
            <person name="Emmerich C."/>
        </authorList>
    </citation>
    <scope>NUCLEOTIDE SEQUENCE</scope>
    <source>
        <strain evidence="7">DP1</strain>
    </source>
</reference>
<keyword evidence="4 5" id="KW-0472">Membrane</keyword>
<feature type="domain" description="Amino acid transporter transmembrane" evidence="6">
    <location>
        <begin position="54"/>
        <end position="429"/>
    </location>
</feature>
<evidence type="ECO:0000256" key="4">
    <source>
        <dbReference type="ARBA" id="ARBA00023136"/>
    </source>
</evidence>
<dbReference type="Pfam" id="PF01490">
    <property type="entry name" value="Aa_trans"/>
    <property type="match status" value="1"/>
</dbReference>
<keyword evidence="2 5" id="KW-0812">Transmembrane</keyword>
<feature type="transmembrane region" description="Helical" evidence="5">
    <location>
        <begin position="84"/>
        <end position="108"/>
    </location>
</feature>
<feature type="transmembrane region" description="Helical" evidence="5">
    <location>
        <begin position="196"/>
        <end position="215"/>
    </location>
</feature>
<evidence type="ECO:0000259" key="6">
    <source>
        <dbReference type="Pfam" id="PF01490"/>
    </source>
</evidence>
<dbReference type="InterPro" id="IPR013057">
    <property type="entry name" value="AA_transpt_TM"/>
</dbReference>
<dbReference type="EMBL" id="CAMPGE010011891">
    <property type="protein sequence ID" value="CAI2370691.1"/>
    <property type="molecule type" value="Genomic_DNA"/>
</dbReference>
<dbReference type="GO" id="GO:0015179">
    <property type="term" value="F:L-amino acid transmembrane transporter activity"/>
    <property type="evidence" value="ECO:0007669"/>
    <property type="project" value="TreeGrafter"/>
</dbReference>
<dbReference type="Proteomes" id="UP001295684">
    <property type="component" value="Unassembled WGS sequence"/>
</dbReference>
<feature type="transmembrane region" description="Helical" evidence="5">
    <location>
        <begin position="353"/>
        <end position="373"/>
    </location>
</feature>
<feature type="transmembrane region" description="Helical" evidence="5">
    <location>
        <begin position="379"/>
        <end position="400"/>
    </location>
</feature>
<comment type="caution">
    <text evidence="7">The sequence shown here is derived from an EMBL/GenBank/DDBJ whole genome shotgun (WGS) entry which is preliminary data.</text>
</comment>
<feature type="transmembrane region" description="Helical" evidence="5">
    <location>
        <begin position="412"/>
        <end position="435"/>
    </location>
</feature>
<proteinExistence type="predicted"/>
<keyword evidence="3 5" id="KW-1133">Transmembrane helix</keyword>
<feature type="transmembrane region" description="Helical" evidence="5">
    <location>
        <begin position="129"/>
        <end position="151"/>
    </location>
</feature>
<evidence type="ECO:0000256" key="1">
    <source>
        <dbReference type="ARBA" id="ARBA00004141"/>
    </source>
</evidence>
<evidence type="ECO:0000256" key="2">
    <source>
        <dbReference type="ARBA" id="ARBA00022692"/>
    </source>
</evidence>
<evidence type="ECO:0000256" key="3">
    <source>
        <dbReference type="ARBA" id="ARBA00022989"/>
    </source>
</evidence>
<dbReference type="GO" id="GO:0016020">
    <property type="term" value="C:membrane"/>
    <property type="evidence" value="ECO:0007669"/>
    <property type="project" value="UniProtKB-SubCell"/>
</dbReference>
<accession>A0AAD1XG77</accession>